<evidence type="ECO:0000256" key="1">
    <source>
        <dbReference type="ARBA" id="ARBA00004298"/>
    </source>
</evidence>
<evidence type="ECO:0000313" key="11">
    <source>
        <dbReference type="EMBL" id="CAH0101704.1"/>
    </source>
</evidence>
<evidence type="ECO:0000256" key="3">
    <source>
        <dbReference type="ARBA" id="ARBA00022448"/>
    </source>
</evidence>
<reference evidence="11" key="1">
    <citation type="submission" date="2021-11" db="EMBL/GenBank/DDBJ databases">
        <authorList>
            <person name="Schell T."/>
        </authorList>
    </citation>
    <scope>NUCLEOTIDE SEQUENCE</scope>
    <source>
        <strain evidence="11">M5</strain>
    </source>
</reference>
<evidence type="ECO:0000256" key="9">
    <source>
        <dbReference type="ARBA" id="ARBA00023128"/>
    </source>
</evidence>
<evidence type="ECO:0000256" key="10">
    <source>
        <dbReference type="ARBA" id="ARBA00023136"/>
    </source>
</evidence>
<evidence type="ECO:0000256" key="7">
    <source>
        <dbReference type="ARBA" id="ARBA00022982"/>
    </source>
</evidence>
<comment type="caution">
    <text evidence="11">The sequence shown here is derived from an EMBL/GenBank/DDBJ whole genome shotgun (WGS) entry which is preliminary data.</text>
</comment>
<evidence type="ECO:0000313" key="12">
    <source>
        <dbReference type="Proteomes" id="UP000789390"/>
    </source>
</evidence>
<evidence type="ECO:0000256" key="2">
    <source>
        <dbReference type="ARBA" id="ARBA00008674"/>
    </source>
</evidence>
<protein>
    <submittedName>
        <fullName evidence="11">Uncharacterized protein</fullName>
    </submittedName>
</protein>
<keyword evidence="8" id="KW-1133">Transmembrane helix</keyword>
<comment type="similarity">
    <text evidence="2">Belongs to the complex I NDUFC2 subunit family.</text>
</comment>
<organism evidence="11 12">
    <name type="scientific">Daphnia galeata</name>
    <dbReference type="NCBI Taxonomy" id="27404"/>
    <lineage>
        <taxon>Eukaryota</taxon>
        <taxon>Metazoa</taxon>
        <taxon>Ecdysozoa</taxon>
        <taxon>Arthropoda</taxon>
        <taxon>Crustacea</taxon>
        <taxon>Branchiopoda</taxon>
        <taxon>Diplostraca</taxon>
        <taxon>Cladocera</taxon>
        <taxon>Anomopoda</taxon>
        <taxon>Daphniidae</taxon>
        <taxon>Daphnia</taxon>
    </lineage>
</organism>
<sequence>MENPSTYSDLELFTRELTWDTRTTISKLYSPSFFWCTWLWHCIGYKLLPEKAHNECYLSCIQRYIAFVAVGVPVGIYADQALENRLARKDAVLVHYMRNHPEDFPETGLS</sequence>
<dbReference type="OrthoDB" id="6329847at2759"/>
<keyword evidence="12" id="KW-1185">Reference proteome</keyword>
<keyword evidence="5" id="KW-0812">Transmembrane</keyword>
<keyword evidence="10" id="KW-0472">Membrane</keyword>
<keyword evidence="4" id="KW-0679">Respiratory chain</keyword>
<gene>
    <name evidence="11" type="ORF">DGAL_LOCUS4043</name>
</gene>
<accession>A0A8J2RGJ5</accession>
<evidence type="ECO:0000256" key="5">
    <source>
        <dbReference type="ARBA" id="ARBA00022692"/>
    </source>
</evidence>
<name>A0A8J2RGJ5_9CRUS</name>
<keyword evidence="9" id="KW-0496">Mitochondrion</keyword>
<dbReference type="Proteomes" id="UP000789390">
    <property type="component" value="Unassembled WGS sequence"/>
</dbReference>
<dbReference type="AlphaFoldDB" id="A0A8J2RGJ5"/>
<dbReference type="PANTHER" id="PTHR13099:SF0">
    <property type="entry name" value="NADH DEHYDROGENASE [UBIQUINONE] 1 SUBUNIT C2-RELATED"/>
    <property type="match status" value="1"/>
</dbReference>
<dbReference type="GO" id="GO:0005743">
    <property type="term" value="C:mitochondrial inner membrane"/>
    <property type="evidence" value="ECO:0007669"/>
    <property type="project" value="UniProtKB-SubCell"/>
</dbReference>
<keyword evidence="3" id="KW-0813">Transport</keyword>
<keyword evidence="7" id="KW-0249">Electron transport</keyword>
<dbReference type="EMBL" id="CAKKLH010000065">
    <property type="protein sequence ID" value="CAH0101704.1"/>
    <property type="molecule type" value="Genomic_DNA"/>
</dbReference>
<keyword evidence="6" id="KW-0999">Mitochondrion inner membrane</keyword>
<dbReference type="InterPro" id="IPR009423">
    <property type="entry name" value="NDUC2"/>
</dbReference>
<evidence type="ECO:0000256" key="6">
    <source>
        <dbReference type="ARBA" id="ARBA00022792"/>
    </source>
</evidence>
<comment type="subcellular location">
    <subcellularLocation>
        <location evidence="1">Mitochondrion inner membrane</location>
        <topology evidence="1">Single-pass membrane protein</topology>
        <orientation evidence="1">Matrix side</orientation>
    </subcellularLocation>
</comment>
<evidence type="ECO:0000256" key="8">
    <source>
        <dbReference type="ARBA" id="ARBA00022989"/>
    </source>
</evidence>
<proteinExistence type="inferred from homology"/>
<evidence type="ECO:0000256" key="4">
    <source>
        <dbReference type="ARBA" id="ARBA00022660"/>
    </source>
</evidence>
<dbReference type="Pfam" id="PF06374">
    <property type="entry name" value="NDUF_C2"/>
    <property type="match status" value="1"/>
</dbReference>
<dbReference type="GO" id="GO:0006120">
    <property type="term" value="P:mitochondrial electron transport, NADH to ubiquinone"/>
    <property type="evidence" value="ECO:0007669"/>
    <property type="project" value="InterPro"/>
</dbReference>
<dbReference type="PANTHER" id="PTHR13099">
    <property type="entry name" value="NADH-UBIQUINONE OXIDOREDUCTASE SUBUNIT B14.5B"/>
    <property type="match status" value="1"/>
</dbReference>